<dbReference type="GO" id="GO:0008270">
    <property type="term" value="F:zinc ion binding"/>
    <property type="evidence" value="ECO:0007669"/>
    <property type="project" value="UniProtKB-KW"/>
</dbReference>
<dbReference type="AlphaFoldDB" id="J3NS47"/>
<keyword evidence="6" id="KW-0804">Transcription</keyword>
<evidence type="ECO:0000256" key="9">
    <source>
        <dbReference type="SAM" id="MobiDB-lite"/>
    </source>
</evidence>
<dbReference type="PANTHER" id="PTHR10071:SF338">
    <property type="entry name" value="GATA-TYPE DOMAIN-CONTAINING PROTEIN"/>
    <property type="match status" value="1"/>
</dbReference>
<dbReference type="PRINTS" id="PR00619">
    <property type="entry name" value="GATAZNFINGER"/>
</dbReference>
<dbReference type="STRING" id="644352.J3NS47"/>
<reference evidence="11" key="3">
    <citation type="submission" date="2010-09" db="EMBL/GenBank/DDBJ databases">
        <title>Annotation of Gaeumannomyces graminis var. tritici R3-111a-1.</title>
        <authorList>
            <consortium name="The Broad Institute Genome Sequencing Platform"/>
            <person name="Ma L.-J."/>
            <person name="Dead R."/>
            <person name="Young S.K."/>
            <person name="Zeng Q."/>
            <person name="Gargeya S."/>
            <person name="Fitzgerald M."/>
            <person name="Haas B."/>
            <person name="Abouelleil A."/>
            <person name="Alvarado L."/>
            <person name="Arachchi H.M."/>
            <person name="Berlin A."/>
            <person name="Brown A."/>
            <person name="Chapman S.B."/>
            <person name="Chen Z."/>
            <person name="Dunbar C."/>
            <person name="Freedman E."/>
            <person name="Gearin G."/>
            <person name="Gellesch M."/>
            <person name="Goldberg J."/>
            <person name="Griggs A."/>
            <person name="Gujja S."/>
            <person name="Heiman D."/>
            <person name="Howarth C."/>
            <person name="Larson L."/>
            <person name="Lui A."/>
            <person name="MacDonald P.J.P."/>
            <person name="Mehta T."/>
            <person name="Montmayeur A."/>
            <person name="Murphy C."/>
            <person name="Neiman D."/>
            <person name="Pearson M."/>
            <person name="Priest M."/>
            <person name="Roberts A."/>
            <person name="Saif S."/>
            <person name="Shea T."/>
            <person name="Shenoy N."/>
            <person name="Sisk P."/>
            <person name="Stolte C."/>
            <person name="Sykes S."/>
            <person name="Yandava C."/>
            <person name="Wortman J."/>
            <person name="Nusbaum C."/>
            <person name="Birren B."/>
        </authorList>
    </citation>
    <scope>NUCLEOTIDE SEQUENCE</scope>
    <source>
        <strain evidence="11">R3-111a-1</strain>
    </source>
</reference>
<dbReference type="GO" id="GO:0000978">
    <property type="term" value="F:RNA polymerase II cis-regulatory region sequence-specific DNA binding"/>
    <property type="evidence" value="ECO:0007669"/>
    <property type="project" value="TreeGrafter"/>
</dbReference>
<keyword evidence="7" id="KW-0539">Nucleus</keyword>
<dbReference type="eggNOG" id="KOG1601">
    <property type="taxonomic scope" value="Eukaryota"/>
</dbReference>
<dbReference type="Gene3D" id="3.30.50.10">
    <property type="entry name" value="Erythroid Transcription Factor GATA-1, subunit A"/>
    <property type="match status" value="1"/>
</dbReference>
<evidence type="ECO:0000256" key="6">
    <source>
        <dbReference type="ARBA" id="ARBA00023163"/>
    </source>
</evidence>
<accession>J3NS47</accession>
<name>J3NS47_GAET3</name>
<gene>
    <name evidence="12" type="primary">20344552</name>
    <name evidence="11" type="ORF">GGTG_04094</name>
</gene>
<dbReference type="HOGENOM" id="CLU_575005_0_0_1"/>
<sequence>MDDSEHLAPVSAALEPMAASDLVTSHADAAHLTELATLVAAEVALDSPHLSVRESVAPTGSAPATPTMESSPAPPPIPAATAELPVAAPADELHQQSIEMSVSISESHSMHEPLPVQIANMSAQVPDQAPVSGTTSCPAMAPAPTPAQVADSAQALMHPPAPAQPVPAAAIPPQATFAVSSPASAPAGNLPVCQNCSTSTTPLWRRDETGAVLCNACGLFLKLHGRPRPISLKTDVIKSRNRVKSIRPDLALKKKQQQMQAAAAANGTLDAQTQASIAGAALGARRAAQKSANGHTEGFEDGQYPANALPGFGIDGQATALLNGDHLPQTPEQLLAAISSYKTRVSELEVINDFLERQLSQLEVATQTNAQLRVELESTTQINEQLRNDLDESHRRENMLKRRLEDLEVEMRTASETIDFQEDGRAAKRPRVEESAPKAEELTPPAVV</sequence>
<dbReference type="CDD" id="cd00202">
    <property type="entry name" value="ZnF_GATA"/>
    <property type="match status" value="1"/>
</dbReference>
<dbReference type="InterPro" id="IPR056998">
    <property type="entry name" value="Asd-4/GZF3_helical"/>
</dbReference>
<dbReference type="FunFam" id="3.30.50.10:FF:000007">
    <property type="entry name" value="Nitrogen regulatory AreA, N-terminal"/>
    <property type="match status" value="1"/>
</dbReference>
<dbReference type="VEuPathDB" id="FungiDB:GGTG_04094"/>
<feature type="compositionally biased region" description="Basic and acidic residues" evidence="9">
    <location>
        <begin position="422"/>
        <end position="441"/>
    </location>
</feature>
<comment type="subcellular location">
    <subcellularLocation>
        <location evidence="1">Nucleus</location>
    </subcellularLocation>
</comment>
<evidence type="ECO:0000256" key="3">
    <source>
        <dbReference type="ARBA" id="ARBA00022771"/>
    </source>
</evidence>
<evidence type="ECO:0000256" key="5">
    <source>
        <dbReference type="ARBA" id="ARBA00023015"/>
    </source>
</evidence>
<dbReference type="InterPro" id="IPR013088">
    <property type="entry name" value="Znf_NHR/GATA"/>
</dbReference>
<dbReference type="OrthoDB" id="515401at2759"/>
<protein>
    <submittedName>
        <fullName evidence="11">GATA type zinc finger protein Asd4</fullName>
    </submittedName>
</protein>
<dbReference type="PROSITE" id="PS50114">
    <property type="entry name" value="GATA_ZN_FINGER_2"/>
    <property type="match status" value="1"/>
</dbReference>
<dbReference type="GO" id="GO:0000981">
    <property type="term" value="F:DNA-binding transcription factor activity, RNA polymerase II-specific"/>
    <property type="evidence" value="ECO:0007669"/>
    <property type="project" value="TreeGrafter"/>
</dbReference>
<dbReference type="Pfam" id="PF25026">
    <property type="entry name" value="Asd-4"/>
    <property type="match status" value="1"/>
</dbReference>
<feature type="region of interest" description="Disordered" evidence="9">
    <location>
        <begin position="54"/>
        <end position="80"/>
    </location>
</feature>
<keyword evidence="2" id="KW-0479">Metal-binding</keyword>
<feature type="domain" description="GATA-type" evidence="10">
    <location>
        <begin position="193"/>
        <end position="240"/>
    </location>
</feature>
<dbReference type="EMBL" id="GL385396">
    <property type="protein sequence ID" value="EJT79003.1"/>
    <property type="molecule type" value="Genomic_DNA"/>
</dbReference>
<dbReference type="SUPFAM" id="SSF57716">
    <property type="entry name" value="Glucocorticoid receptor-like (DNA-binding domain)"/>
    <property type="match status" value="1"/>
</dbReference>
<keyword evidence="13" id="KW-1185">Reference proteome</keyword>
<evidence type="ECO:0000313" key="11">
    <source>
        <dbReference type="EMBL" id="EJT79003.1"/>
    </source>
</evidence>
<keyword evidence="5" id="KW-0805">Transcription regulation</keyword>
<dbReference type="PANTHER" id="PTHR10071">
    <property type="entry name" value="TRANSCRIPTION FACTOR GATA FAMILY MEMBER"/>
    <property type="match status" value="1"/>
</dbReference>
<evidence type="ECO:0000256" key="7">
    <source>
        <dbReference type="ARBA" id="ARBA00023242"/>
    </source>
</evidence>
<evidence type="ECO:0000256" key="4">
    <source>
        <dbReference type="ARBA" id="ARBA00022833"/>
    </source>
</evidence>
<reference evidence="12" key="5">
    <citation type="submission" date="2018-04" db="UniProtKB">
        <authorList>
            <consortium name="EnsemblFungi"/>
        </authorList>
    </citation>
    <scope>IDENTIFICATION</scope>
    <source>
        <strain evidence="12">R3-111a-1</strain>
    </source>
</reference>
<evidence type="ECO:0000256" key="8">
    <source>
        <dbReference type="PROSITE-ProRule" id="PRU00094"/>
    </source>
</evidence>
<dbReference type="GeneID" id="20344552"/>
<dbReference type="RefSeq" id="XP_009220148.1">
    <property type="nucleotide sequence ID" value="XM_009221884.1"/>
</dbReference>
<organism evidence="11">
    <name type="scientific">Gaeumannomyces tritici (strain R3-111a-1)</name>
    <name type="common">Wheat and barley take-all root rot fungus</name>
    <name type="synonym">Gaeumannomyces graminis var. tritici</name>
    <dbReference type="NCBI Taxonomy" id="644352"/>
    <lineage>
        <taxon>Eukaryota</taxon>
        <taxon>Fungi</taxon>
        <taxon>Dikarya</taxon>
        <taxon>Ascomycota</taxon>
        <taxon>Pezizomycotina</taxon>
        <taxon>Sordariomycetes</taxon>
        <taxon>Sordariomycetidae</taxon>
        <taxon>Magnaporthales</taxon>
        <taxon>Magnaporthaceae</taxon>
        <taxon>Gaeumannomyces</taxon>
    </lineage>
</organism>
<evidence type="ECO:0000313" key="13">
    <source>
        <dbReference type="Proteomes" id="UP000006039"/>
    </source>
</evidence>
<dbReference type="InterPro" id="IPR039355">
    <property type="entry name" value="Transcription_factor_GATA"/>
</dbReference>
<dbReference type="Pfam" id="PF00320">
    <property type="entry name" value="GATA"/>
    <property type="match status" value="1"/>
</dbReference>
<dbReference type="Proteomes" id="UP000006039">
    <property type="component" value="Unassembled WGS sequence"/>
</dbReference>
<reference evidence="13" key="1">
    <citation type="submission" date="2010-07" db="EMBL/GenBank/DDBJ databases">
        <title>The genome sequence of Gaeumannomyces graminis var. tritici strain R3-111a-1.</title>
        <authorList>
            <consortium name="The Broad Institute Genome Sequencing Platform"/>
            <person name="Ma L.-J."/>
            <person name="Dead R."/>
            <person name="Young S."/>
            <person name="Zeng Q."/>
            <person name="Koehrsen M."/>
            <person name="Alvarado L."/>
            <person name="Berlin A."/>
            <person name="Chapman S.B."/>
            <person name="Chen Z."/>
            <person name="Freedman E."/>
            <person name="Gellesch M."/>
            <person name="Goldberg J."/>
            <person name="Griggs A."/>
            <person name="Gujja S."/>
            <person name="Heilman E.R."/>
            <person name="Heiman D."/>
            <person name="Hepburn T."/>
            <person name="Howarth C."/>
            <person name="Jen D."/>
            <person name="Larson L."/>
            <person name="Mehta T."/>
            <person name="Neiman D."/>
            <person name="Pearson M."/>
            <person name="Roberts A."/>
            <person name="Saif S."/>
            <person name="Shea T."/>
            <person name="Shenoy N."/>
            <person name="Sisk P."/>
            <person name="Stolte C."/>
            <person name="Sykes S."/>
            <person name="Walk T."/>
            <person name="White J."/>
            <person name="Yandava C."/>
            <person name="Haas B."/>
            <person name="Nusbaum C."/>
            <person name="Birren B."/>
        </authorList>
    </citation>
    <scope>NUCLEOTIDE SEQUENCE [LARGE SCALE GENOMIC DNA]</scope>
    <source>
        <strain evidence="13">R3-111a-1</strain>
    </source>
</reference>
<feature type="region of interest" description="Disordered" evidence="9">
    <location>
        <begin position="413"/>
        <end position="448"/>
    </location>
</feature>
<proteinExistence type="predicted"/>
<evidence type="ECO:0000313" key="12">
    <source>
        <dbReference type="EnsemblFungi" id="EJT79003"/>
    </source>
</evidence>
<dbReference type="PROSITE" id="PS00344">
    <property type="entry name" value="GATA_ZN_FINGER_1"/>
    <property type="match status" value="1"/>
</dbReference>
<reference evidence="11" key="2">
    <citation type="submission" date="2010-07" db="EMBL/GenBank/DDBJ databases">
        <authorList>
            <consortium name="The Broad Institute Genome Sequencing Platform"/>
            <consortium name="Broad Institute Genome Sequencing Center for Infectious Disease"/>
            <person name="Ma L.-J."/>
            <person name="Dead R."/>
            <person name="Young S."/>
            <person name="Zeng Q."/>
            <person name="Koehrsen M."/>
            <person name="Alvarado L."/>
            <person name="Berlin A."/>
            <person name="Chapman S.B."/>
            <person name="Chen Z."/>
            <person name="Freedman E."/>
            <person name="Gellesch M."/>
            <person name="Goldberg J."/>
            <person name="Griggs A."/>
            <person name="Gujja S."/>
            <person name="Heilman E.R."/>
            <person name="Heiman D."/>
            <person name="Hepburn T."/>
            <person name="Howarth C."/>
            <person name="Jen D."/>
            <person name="Larson L."/>
            <person name="Mehta T."/>
            <person name="Neiman D."/>
            <person name="Pearson M."/>
            <person name="Roberts A."/>
            <person name="Saif S."/>
            <person name="Shea T."/>
            <person name="Shenoy N."/>
            <person name="Sisk P."/>
            <person name="Stolte C."/>
            <person name="Sykes S."/>
            <person name="Walk T."/>
            <person name="White J."/>
            <person name="Yandava C."/>
            <person name="Haas B."/>
            <person name="Nusbaum C."/>
            <person name="Birren B."/>
        </authorList>
    </citation>
    <scope>NUCLEOTIDE SEQUENCE</scope>
    <source>
        <strain evidence="11">R3-111a-1</strain>
    </source>
</reference>
<evidence type="ECO:0000259" key="10">
    <source>
        <dbReference type="PROSITE" id="PS50114"/>
    </source>
</evidence>
<evidence type="ECO:0000256" key="1">
    <source>
        <dbReference type="ARBA" id="ARBA00004123"/>
    </source>
</evidence>
<keyword evidence="4" id="KW-0862">Zinc</keyword>
<keyword evidence="3 8" id="KW-0863">Zinc-finger</keyword>
<evidence type="ECO:0000256" key="2">
    <source>
        <dbReference type="ARBA" id="ARBA00022723"/>
    </source>
</evidence>
<dbReference type="GO" id="GO:0005634">
    <property type="term" value="C:nucleus"/>
    <property type="evidence" value="ECO:0007669"/>
    <property type="project" value="UniProtKB-SubCell"/>
</dbReference>
<dbReference type="SMART" id="SM00401">
    <property type="entry name" value="ZnF_GATA"/>
    <property type="match status" value="1"/>
</dbReference>
<dbReference type="InterPro" id="IPR000679">
    <property type="entry name" value="Znf_GATA"/>
</dbReference>
<dbReference type="GO" id="GO:0000122">
    <property type="term" value="P:negative regulation of transcription by RNA polymerase II"/>
    <property type="evidence" value="ECO:0007669"/>
    <property type="project" value="TreeGrafter"/>
</dbReference>
<dbReference type="GO" id="GO:0045944">
    <property type="term" value="P:positive regulation of transcription by RNA polymerase II"/>
    <property type="evidence" value="ECO:0007669"/>
    <property type="project" value="TreeGrafter"/>
</dbReference>
<feature type="compositionally biased region" description="Low complexity" evidence="9">
    <location>
        <begin position="61"/>
        <end position="71"/>
    </location>
</feature>
<reference evidence="12" key="4">
    <citation type="journal article" date="2015" name="G3 (Bethesda)">
        <title>Genome sequences of three phytopathogenic species of the Magnaporthaceae family of fungi.</title>
        <authorList>
            <person name="Okagaki L.H."/>
            <person name="Nunes C.C."/>
            <person name="Sailsbery J."/>
            <person name="Clay B."/>
            <person name="Brown D."/>
            <person name="John T."/>
            <person name="Oh Y."/>
            <person name="Young N."/>
            <person name="Fitzgerald M."/>
            <person name="Haas B.J."/>
            <person name="Zeng Q."/>
            <person name="Young S."/>
            <person name="Adiconis X."/>
            <person name="Fan L."/>
            <person name="Levin J.Z."/>
            <person name="Mitchell T.K."/>
            <person name="Okubara P.A."/>
            <person name="Farman M.L."/>
            <person name="Kohn L.M."/>
            <person name="Birren B."/>
            <person name="Ma L.-J."/>
            <person name="Dean R.A."/>
        </authorList>
    </citation>
    <scope>NUCLEOTIDE SEQUENCE</scope>
    <source>
        <strain evidence="12">R3-111a-1</strain>
    </source>
</reference>
<dbReference type="EnsemblFungi" id="EJT79003">
    <property type="protein sequence ID" value="EJT79003"/>
    <property type="gene ID" value="GGTG_04094"/>
</dbReference>